<keyword evidence="2" id="KW-1185">Reference proteome</keyword>
<dbReference type="EMBL" id="JXUW01000012">
    <property type="protein sequence ID" value="KJE76713.1"/>
    <property type="molecule type" value="Genomic_DNA"/>
</dbReference>
<comment type="caution">
    <text evidence="1">The sequence shown here is derived from an EMBL/GenBank/DDBJ whole genome shotgun (WGS) entry which is preliminary data.</text>
</comment>
<reference evidence="1 2" key="1">
    <citation type="submission" date="2015-01" db="EMBL/GenBank/DDBJ databases">
        <title>Draft genome of the acidophilic iron oxidizer Ferrimicrobium acidiphilum strain T23.</title>
        <authorList>
            <person name="Poehlein A."/>
            <person name="Eisen S."/>
            <person name="Schloemann M."/>
            <person name="Johnson B.D."/>
            <person name="Daniel R."/>
            <person name="Muehling M."/>
        </authorList>
    </citation>
    <scope>NUCLEOTIDE SEQUENCE [LARGE SCALE GENOMIC DNA]</scope>
    <source>
        <strain evidence="1 2">T23</strain>
    </source>
</reference>
<name>A0A0D8FTX3_9ACTN</name>
<evidence type="ECO:0000313" key="1">
    <source>
        <dbReference type="EMBL" id="KJE76713.1"/>
    </source>
</evidence>
<organism evidence="1 2">
    <name type="scientific">Ferrimicrobium acidiphilum DSM 19497</name>
    <dbReference type="NCBI Taxonomy" id="1121877"/>
    <lineage>
        <taxon>Bacteria</taxon>
        <taxon>Bacillati</taxon>
        <taxon>Actinomycetota</taxon>
        <taxon>Acidimicrobiia</taxon>
        <taxon>Acidimicrobiales</taxon>
        <taxon>Acidimicrobiaceae</taxon>
        <taxon>Ferrimicrobium</taxon>
    </lineage>
</organism>
<gene>
    <name evidence="1" type="ORF">FEAC_15000</name>
</gene>
<protein>
    <submittedName>
        <fullName evidence="1">Uncharacterized protein</fullName>
    </submittedName>
</protein>
<evidence type="ECO:0000313" key="2">
    <source>
        <dbReference type="Proteomes" id="UP000032336"/>
    </source>
</evidence>
<proteinExistence type="predicted"/>
<dbReference type="Proteomes" id="UP000032336">
    <property type="component" value="Unassembled WGS sequence"/>
</dbReference>
<dbReference type="AlphaFoldDB" id="A0A0D8FTX3"/>
<accession>A0A0D8FTX3</accession>
<sequence length="96" mass="10324">MGGEQEHRGLAFRVIREIGFVNQVATPHTGSRGLERLGIADLLGLQHPVGPPRARSGRKLLVVTLYATVVPADLSVVVFGACRSVGVMPTQGRRRL</sequence>